<comment type="subcellular location">
    <subcellularLocation>
        <location evidence="1 14">Cell membrane</location>
        <topology evidence="1 14">Multi-pass membrane protein</topology>
    </subcellularLocation>
</comment>
<evidence type="ECO:0000256" key="1">
    <source>
        <dbReference type="ARBA" id="ARBA00004651"/>
    </source>
</evidence>
<evidence type="ECO:0000256" key="8">
    <source>
        <dbReference type="ARBA" id="ARBA00022989"/>
    </source>
</evidence>
<dbReference type="Pfam" id="PF02673">
    <property type="entry name" value="BacA"/>
    <property type="match status" value="1"/>
</dbReference>
<dbReference type="GO" id="GO:0050380">
    <property type="term" value="F:undecaprenyl-diphosphatase activity"/>
    <property type="evidence" value="ECO:0007669"/>
    <property type="project" value="UniProtKB-UniRule"/>
</dbReference>
<sequence length="271" mass="28952">MTNTDALLMGVLQGLTEYLPVSSSGHLAIASNLLGVDGESNLTFIVAVHVATVLSTLVILFKEIVWIFKGLFQPTGPNGMNKEQKYIMNIIVSMIPVGIVGVFFKDYVEEIFGSGLLVVGFCLLITASLLTFSYFAKPRQKETISMKDAFIIGLAQAFAVLPGVSRSGSTIATGLILGNKKETLAQFSFLMVIPPILGEALLDLIKAAKEGTEAAIGDLSLSALCIGFVAAFISGCLACKWMINIVKKGKLIYFAIYCALVGLTLIISHAF</sequence>
<evidence type="ECO:0000256" key="6">
    <source>
        <dbReference type="ARBA" id="ARBA00022692"/>
    </source>
</evidence>
<evidence type="ECO:0000256" key="4">
    <source>
        <dbReference type="ARBA" id="ARBA00021581"/>
    </source>
</evidence>
<dbReference type="InterPro" id="IPR003824">
    <property type="entry name" value="UppP"/>
</dbReference>
<evidence type="ECO:0000256" key="3">
    <source>
        <dbReference type="ARBA" id="ARBA00012374"/>
    </source>
</evidence>
<evidence type="ECO:0000256" key="13">
    <source>
        <dbReference type="ARBA" id="ARBA00047594"/>
    </source>
</evidence>
<keyword evidence="14" id="KW-0961">Cell wall biogenesis/degradation</keyword>
<name>A0A9E2P100_9BACT</name>
<evidence type="ECO:0000256" key="7">
    <source>
        <dbReference type="ARBA" id="ARBA00022801"/>
    </source>
</evidence>
<dbReference type="GO" id="GO:0009252">
    <property type="term" value="P:peptidoglycan biosynthetic process"/>
    <property type="evidence" value="ECO:0007669"/>
    <property type="project" value="UniProtKB-KW"/>
</dbReference>
<feature type="transmembrane region" description="Helical" evidence="14">
    <location>
        <begin position="251"/>
        <end position="270"/>
    </location>
</feature>
<comment type="caution">
    <text evidence="15">The sequence shown here is derived from an EMBL/GenBank/DDBJ whole genome shotgun (WGS) entry which is preliminary data.</text>
</comment>
<keyword evidence="9 14" id="KW-0472">Membrane</keyword>
<dbReference type="GO" id="GO:0005886">
    <property type="term" value="C:plasma membrane"/>
    <property type="evidence" value="ECO:0007669"/>
    <property type="project" value="UniProtKB-SubCell"/>
</dbReference>
<protein>
    <recommendedName>
        <fullName evidence="4 14">Undecaprenyl-diphosphatase</fullName>
        <ecNumber evidence="3 14">3.6.1.27</ecNumber>
    </recommendedName>
    <alternativeName>
        <fullName evidence="12 14">Bacitracin resistance protein</fullName>
    </alternativeName>
    <alternativeName>
        <fullName evidence="11 14">Undecaprenyl pyrophosphate phosphatase</fullName>
    </alternativeName>
</protein>
<proteinExistence type="inferred from homology"/>
<keyword evidence="14" id="KW-0133">Cell shape</keyword>
<dbReference type="GO" id="GO:0071555">
    <property type="term" value="P:cell wall organization"/>
    <property type="evidence" value="ECO:0007669"/>
    <property type="project" value="UniProtKB-KW"/>
</dbReference>
<dbReference type="HAMAP" id="MF_01006">
    <property type="entry name" value="Undec_diphosphatase"/>
    <property type="match status" value="1"/>
</dbReference>
<accession>A0A9E2P100</accession>
<evidence type="ECO:0000313" key="15">
    <source>
        <dbReference type="EMBL" id="MBU3853233.1"/>
    </source>
</evidence>
<dbReference type="EMBL" id="JAHLFU010000104">
    <property type="protein sequence ID" value="MBU3853233.1"/>
    <property type="molecule type" value="Genomic_DNA"/>
</dbReference>
<feature type="transmembrane region" description="Helical" evidence="14">
    <location>
        <begin position="219"/>
        <end position="239"/>
    </location>
</feature>
<dbReference type="AlphaFoldDB" id="A0A9E2P100"/>
<reference evidence="15" key="1">
    <citation type="journal article" date="2021" name="PeerJ">
        <title>Extensive microbial diversity within the chicken gut microbiome revealed by metagenomics and culture.</title>
        <authorList>
            <person name="Gilroy R."/>
            <person name="Ravi A."/>
            <person name="Getino M."/>
            <person name="Pursley I."/>
            <person name="Horton D.L."/>
            <person name="Alikhan N.F."/>
            <person name="Baker D."/>
            <person name="Gharbi K."/>
            <person name="Hall N."/>
            <person name="Watson M."/>
            <person name="Adriaenssens E.M."/>
            <person name="Foster-Nyarko E."/>
            <person name="Jarju S."/>
            <person name="Secka A."/>
            <person name="Antonio M."/>
            <person name="Oren A."/>
            <person name="Chaudhuri R.R."/>
            <person name="La Ragione R."/>
            <person name="Hildebrand F."/>
            <person name="Pallen M.J."/>
        </authorList>
    </citation>
    <scope>NUCLEOTIDE SEQUENCE</scope>
    <source>
        <strain evidence="15">G3-2149</strain>
    </source>
</reference>
<evidence type="ECO:0000256" key="2">
    <source>
        <dbReference type="ARBA" id="ARBA00010621"/>
    </source>
</evidence>
<feature type="transmembrane region" description="Helical" evidence="14">
    <location>
        <begin position="116"/>
        <end position="136"/>
    </location>
</feature>
<evidence type="ECO:0000313" key="16">
    <source>
        <dbReference type="Proteomes" id="UP000823865"/>
    </source>
</evidence>
<evidence type="ECO:0000256" key="11">
    <source>
        <dbReference type="ARBA" id="ARBA00032707"/>
    </source>
</evidence>
<keyword evidence="14" id="KW-0573">Peptidoglycan synthesis</keyword>
<keyword evidence="7 14" id="KW-0378">Hydrolase</keyword>
<feature type="transmembrane region" description="Helical" evidence="14">
    <location>
        <begin position="148"/>
        <end position="165"/>
    </location>
</feature>
<gene>
    <name evidence="14" type="primary">uppP</name>
    <name evidence="15" type="ORF">H9789_05350</name>
</gene>
<evidence type="ECO:0000256" key="9">
    <source>
        <dbReference type="ARBA" id="ARBA00023136"/>
    </source>
</evidence>
<keyword evidence="6 14" id="KW-0812">Transmembrane</keyword>
<reference evidence="15" key="2">
    <citation type="submission" date="2021-04" db="EMBL/GenBank/DDBJ databases">
        <authorList>
            <person name="Gilroy R."/>
        </authorList>
    </citation>
    <scope>NUCLEOTIDE SEQUENCE</scope>
    <source>
        <strain evidence="15">G3-2149</strain>
    </source>
</reference>
<evidence type="ECO:0000256" key="14">
    <source>
        <dbReference type="HAMAP-Rule" id="MF_01006"/>
    </source>
</evidence>
<comment type="function">
    <text evidence="14">Catalyzes the dephosphorylation of undecaprenyl diphosphate (UPP). Confers resistance to bacitracin.</text>
</comment>
<keyword evidence="10 14" id="KW-0046">Antibiotic resistance</keyword>
<comment type="catalytic activity">
    <reaction evidence="13 14">
        <text>di-trans,octa-cis-undecaprenyl diphosphate + H2O = di-trans,octa-cis-undecaprenyl phosphate + phosphate + H(+)</text>
        <dbReference type="Rhea" id="RHEA:28094"/>
        <dbReference type="ChEBI" id="CHEBI:15377"/>
        <dbReference type="ChEBI" id="CHEBI:15378"/>
        <dbReference type="ChEBI" id="CHEBI:43474"/>
        <dbReference type="ChEBI" id="CHEBI:58405"/>
        <dbReference type="ChEBI" id="CHEBI:60392"/>
        <dbReference type="EC" id="3.6.1.27"/>
    </reaction>
</comment>
<dbReference type="Proteomes" id="UP000823865">
    <property type="component" value="Unassembled WGS sequence"/>
</dbReference>
<evidence type="ECO:0000256" key="10">
    <source>
        <dbReference type="ARBA" id="ARBA00023251"/>
    </source>
</evidence>
<comment type="similarity">
    <text evidence="2 14">Belongs to the UppP family.</text>
</comment>
<keyword evidence="5 14" id="KW-1003">Cell membrane</keyword>
<evidence type="ECO:0000256" key="12">
    <source>
        <dbReference type="ARBA" id="ARBA00032932"/>
    </source>
</evidence>
<dbReference type="GO" id="GO:0046677">
    <property type="term" value="P:response to antibiotic"/>
    <property type="evidence" value="ECO:0007669"/>
    <property type="project" value="UniProtKB-UniRule"/>
</dbReference>
<dbReference type="GO" id="GO:0008360">
    <property type="term" value="P:regulation of cell shape"/>
    <property type="evidence" value="ECO:0007669"/>
    <property type="project" value="UniProtKB-KW"/>
</dbReference>
<organism evidence="15 16">
    <name type="scientific">Candidatus Paraprevotella stercoravium</name>
    <dbReference type="NCBI Taxonomy" id="2838725"/>
    <lineage>
        <taxon>Bacteria</taxon>
        <taxon>Pseudomonadati</taxon>
        <taxon>Bacteroidota</taxon>
        <taxon>Bacteroidia</taxon>
        <taxon>Bacteroidales</taxon>
        <taxon>Prevotellaceae</taxon>
        <taxon>Paraprevotella</taxon>
    </lineage>
</organism>
<feature type="transmembrane region" description="Helical" evidence="14">
    <location>
        <begin position="86"/>
        <end position="104"/>
    </location>
</feature>
<keyword evidence="8 14" id="KW-1133">Transmembrane helix</keyword>
<feature type="transmembrane region" description="Helical" evidence="14">
    <location>
        <begin position="42"/>
        <end position="65"/>
    </location>
</feature>
<dbReference type="PANTHER" id="PTHR30622:SF2">
    <property type="entry name" value="UNDECAPRENYL-DIPHOSPHATASE"/>
    <property type="match status" value="1"/>
</dbReference>
<comment type="miscellaneous">
    <text evidence="14">Bacitracin is thought to be involved in the inhibition of peptidoglycan synthesis by sequestering undecaprenyl diphosphate, thereby reducing the pool of lipid carrier available.</text>
</comment>
<dbReference type="PANTHER" id="PTHR30622">
    <property type="entry name" value="UNDECAPRENYL-DIPHOSPHATASE"/>
    <property type="match status" value="1"/>
</dbReference>
<dbReference type="EC" id="3.6.1.27" evidence="3 14"/>
<evidence type="ECO:0000256" key="5">
    <source>
        <dbReference type="ARBA" id="ARBA00022475"/>
    </source>
</evidence>